<dbReference type="Proteomes" id="UP000053528">
    <property type="component" value="Unassembled WGS sequence"/>
</dbReference>
<sequence length="240" mass="24896">MIAVPPLLAASLVACGDKSDGNETSQQGASSEQSQSQQSQSTESQSSEASTPQNSPEPQDSQGSGSASGASPASPKFMEFMKDNVSSDYRVVDLSSRVSKPDVGAGAAADQCPATVYGAADLVKYGAQVVTAVQSGPKQKAVTVLMFGSADKANAALDQVNSELDKPECKETPINGKSIKIEPLKDTHGFDKAAGMTLDVQGEDIDNLFATKGQFMVIMIGDLDEVVADGKKVYDALPTP</sequence>
<dbReference type="EMBL" id="JRNH01000014">
    <property type="protein sequence ID" value="KGF20469.1"/>
    <property type="molecule type" value="Genomic_DNA"/>
</dbReference>
<comment type="caution">
    <text evidence="2">The sequence shown here is derived from an EMBL/GenBank/DDBJ whole genome shotgun (WGS) entry which is preliminary data.</text>
</comment>
<name>A0A096AHM7_9MICC</name>
<evidence type="ECO:0000313" key="3">
    <source>
        <dbReference type="Proteomes" id="UP000053528"/>
    </source>
</evidence>
<feature type="compositionally biased region" description="Low complexity" evidence="1">
    <location>
        <begin position="23"/>
        <end position="51"/>
    </location>
</feature>
<protein>
    <submittedName>
        <fullName evidence="2">Uncharacterized protein</fullName>
    </submittedName>
</protein>
<gene>
    <name evidence="2" type="ORF">HMPREF2128_05190</name>
</gene>
<dbReference type="AlphaFoldDB" id="A0A096AHM7"/>
<organism evidence="2 3">
    <name type="scientific">Pseudoglutamicibacter albus DNF00011</name>
    <dbReference type="NCBI Taxonomy" id="1401063"/>
    <lineage>
        <taxon>Bacteria</taxon>
        <taxon>Bacillati</taxon>
        <taxon>Actinomycetota</taxon>
        <taxon>Actinomycetes</taxon>
        <taxon>Micrococcales</taxon>
        <taxon>Micrococcaceae</taxon>
        <taxon>Pseudoglutamicibacter</taxon>
    </lineage>
</organism>
<reference evidence="2 3" key="1">
    <citation type="submission" date="2014-07" db="EMBL/GenBank/DDBJ databases">
        <authorList>
            <person name="McCorrison J."/>
            <person name="Sanka R."/>
            <person name="Torralba M."/>
            <person name="Gillis M."/>
            <person name="Haft D.H."/>
            <person name="Methe B."/>
            <person name="Sutton G."/>
            <person name="Nelson K.E."/>
        </authorList>
    </citation>
    <scope>NUCLEOTIDE SEQUENCE [LARGE SCALE GENOMIC DNA]</scope>
    <source>
        <strain evidence="2 3">DNF00011</strain>
    </source>
</reference>
<feature type="region of interest" description="Disordered" evidence="1">
    <location>
        <begin position="15"/>
        <end position="75"/>
    </location>
</feature>
<proteinExistence type="predicted"/>
<feature type="compositionally biased region" description="Low complexity" evidence="1">
    <location>
        <begin position="58"/>
        <end position="75"/>
    </location>
</feature>
<evidence type="ECO:0000256" key="1">
    <source>
        <dbReference type="SAM" id="MobiDB-lite"/>
    </source>
</evidence>
<evidence type="ECO:0000313" key="2">
    <source>
        <dbReference type="EMBL" id="KGF20469.1"/>
    </source>
</evidence>
<accession>A0A096AHM7</accession>